<name>A0ABW4L084_9BURK</name>
<gene>
    <name evidence="1" type="ORF">ACFSF0_19610</name>
</gene>
<keyword evidence="2" id="KW-1185">Reference proteome</keyword>
<proteinExistence type="predicted"/>
<accession>A0ABW4L084</accession>
<sequence>MKKERPVCPHCGSNQLVADGSLEFDGAAGEWRAGSEIYNESCLCRNCGRSEFNPEWKEHKFTVLTPAHATLDLGDPPPYCSFDVDVDLIEKIKSVREAIQSLALAEASISFGGWWGPETDEYRLQGGALVIASSGSFWASDMRKHESYYIESEVIEVDDLLALWETATTGSVHVLAAHGDEAVELLAEYRTDTIEPPVDDH</sequence>
<dbReference type="EMBL" id="JBHUEJ010000049">
    <property type="protein sequence ID" value="MFD1712809.1"/>
    <property type="molecule type" value="Genomic_DNA"/>
</dbReference>
<comment type="caution">
    <text evidence="1">The sequence shown here is derived from an EMBL/GenBank/DDBJ whole genome shotgun (WGS) entry which is preliminary data.</text>
</comment>
<evidence type="ECO:0000313" key="2">
    <source>
        <dbReference type="Proteomes" id="UP001597304"/>
    </source>
</evidence>
<reference evidence="2" key="1">
    <citation type="journal article" date="2019" name="Int. J. Syst. Evol. Microbiol.">
        <title>The Global Catalogue of Microorganisms (GCM) 10K type strain sequencing project: providing services to taxonomists for standard genome sequencing and annotation.</title>
        <authorList>
            <consortium name="The Broad Institute Genomics Platform"/>
            <consortium name="The Broad Institute Genome Sequencing Center for Infectious Disease"/>
            <person name="Wu L."/>
            <person name="Ma J."/>
        </authorList>
    </citation>
    <scope>NUCLEOTIDE SEQUENCE [LARGE SCALE GENOMIC DNA]</scope>
    <source>
        <strain evidence="2">LMG 29247</strain>
    </source>
</reference>
<evidence type="ECO:0000313" key="1">
    <source>
        <dbReference type="EMBL" id="MFD1712809.1"/>
    </source>
</evidence>
<dbReference type="Proteomes" id="UP001597304">
    <property type="component" value="Unassembled WGS sequence"/>
</dbReference>
<organism evidence="1 2">
    <name type="scientific">Ottowia flava</name>
    <dbReference type="NCBI Taxonomy" id="2675430"/>
    <lineage>
        <taxon>Bacteria</taxon>
        <taxon>Pseudomonadati</taxon>
        <taxon>Pseudomonadota</taxon>
        <taxon>Betaproteobacteria</taxon>
        <taxon>Burkholderiales</taxon>
        <taxon>Comamonadaceae</taxon>
        <taxon>Ottowia</taxon>
    </lineage>
</organism>
<protein>
    <submittedName>
        <fullName evidence="1">Uncharacterized protein</fullName>
    </submittedName>
</protein>
<dbReference type="RefSeq" id="WP_147914696.1">
    <property type="nucleotide sequence ID" value="NZ_JBHUEJ010000049.1"/>
</dbReference>